<evidence type="ECO:0000313" key="2">
    <source>
        <dbReference type="EMBL" id="KAK5045884.1"/>
    </source>
</evidence>
<accession>A0AAV9MZR6</accession>
<dbReference type="Proteomes" id="UP001358417">
    <property type="component" value="Unassembled WGS sequence"/>
</dbReference>
<proteinExistence type="predicted"/>
<dbReference type="RefSeq" id="XP_064701489.1">
    <property type="nucleotide sequence ID" value="XM_064852215.1"/>
</dbReference>
<organism evidence="2 3">
    <name type="scientific">Exophiala bonariae</name>
    <dbReference type="NCBI Taxonomy" id="1690606"/>
    <lineage>
        <taxon>Eukaryota</taxon>
        <taxon>Fungi</taxon>
        <taxon>Dikarya</taxon>
        <taxon>Ascomycota</taxon>
        <taxon>Pezizomycotina</taxon>
        <taxon>Eurotiomycetes</taxon>
        <taxon>Chaetothyriomycetidae</taxon>
        <taxon>Chaetothyriales</taxon>
        <taxon>Herpotrichiellaceae</taxon>
        <taxon>Exophiala</taxon>
    </lineage>
</organism>
<feature type="compositionally biased region" description="Polar residues" evidence="1">
    <location>
        <begin position="53"/>
        <end position="62"/>
    </location>
</feature>
<reference evidence="2 3" key="1">
    <citation type="submission" date="2023-08" db="EMBL/GenBank/DDBJ databases">
        <title>Black Yeasts Isolated from many extreme environments.</title>
        <authorList>
            <person name="Coleine C."/>
            <person name="Stajich J.E."/>
            <person name="Selbmann L."/>
        </authorList>
    </citation>
    <scope>NUCLEOTIDE SEQUENCE [LARGE SCALE GENOMIC DNA]</scope>
    <source>
        <strain evidence="2 3">CCFEE 5792</strain>
    </source>
</reference>
<sequence>MPDIEMPDADDLGGNVTKPFKFVTAGYDARFPNQNQYVESPSWRKKKRRKSQPIMQPASNQDRFPGPNIAGKTTSITTSVFSPRVKTLNPADRYARTGVSRE</sequence>
<comment type="caution">
    <text evidence="2">The sequence shown here is derived from an EMBL/GenBank/DDBJ whole genome shotgun (WGS) entry which is preliminary data.</text>
</comment>
<dbReference type="EMBL" id="JAVRRD010000033">
    <property type="protein sequence ID" value="KAK5045884.1"/>
    <property type="molecule type" value="Genomic_DNA"/>
</dbReference>
<name>A0AAV9MZR6_9EURO</name>
<evidence type="ECO:0000313" key="3">
    <source>
        <dbReference type="Proteomes" id="UP001358417"/>
    </source>
</evidence>
<gene>
    <name evidence="2" type="ORF">LTR84_008670</name>
</gene>
<dbReference type="GeneID" id="89976833"/>
<dbReference type="AlphaFoldDB" id="A0AAV9MZR6"/>
<evidence type="ECO:0000256" key="1">
    <source>
        <dbReference type="SAM" id="MobiDB-lite"/>
    </source>
</evidence>
<feature type="region of interest" description="Disordered" evidence="1">
    <location>
        <begin position="35"/>
        <end position="74"/>
    </location>
</feature>
<protein>
    <submittedName>
        <fullName evidence="2">Uncharacterized protein</fullName>
    </submittedName>
</protein>
<keyword evidence="3" id="KW-1185">Reference proteome</keyword>